<reference evidence="1 2" key="1">
    <citation type="submission" date="2017-11" db="EMBL/GenBank/DDBJ databases">
        <title>Infants hospitalized years apart are colonized by the same room-sourced microbial strains.</title>
        <authorList>
            <person name="Brooks B."/>
            <person name="Olm M.R."/>
            <person name="Firek B.A."/>
            <person name="Baker R."/>
            <person name="Thomas B.C."/>
            <person name="Morowitz M.J."/>
            <person name="Banfield J.F."/>
        </authorList>
    </citation>
    <scope>NUCLEOTIDE SEQUENCE [LARGE SCALE GENOMIC DNA]</scope>
    <source>
        <strain evidence="1">S2_003_000_R3_20</strain>
    </source>
</reference>
<dbReference type="EMBL" id="QFQJ01000172">
    <property type="protein sequence ID" value="PZQ84080.1"/>
    <property type="molecule type" value="Genomic_DNA"/>
</dbReference>
<gene>
    <name evidence="1" type="ORF">DI542_17770</name>
</gene>
<accession>A0A2W5TCL0</accession>
<comment type="caution">
    <text evidence="1">The sequence shown here is derived from an EMBL/GenBank/DDBJ whole genome shotgun (WGS) entry which is preliminary data.</text>
</comment>
<organism evidence="1 2">
    <name type="scientific">Acinetobacter johnsonii</name>
    <dbReference type="NCBI Taxonomy" id="40214"/>
    <lineage>
        <taxon>Bacteria</taxon>
        <taxon>Pseudomonadati</taxon>
        <taxon>Pseudomonadota</taxon>
        <taxon>Gammaproteobacteria</taxon>
        <taxon>Moraxellales</taxon>
        <taxon>Moraxellaceae</taxon>
        <taxon>Acinetobacter</taxon>
    </lineage>
</organism>
<proteinExistence type="predicted"/>
<evidence type="ECO:0000313" key="2">
    <source>
        <dbReference type="Proteomes" id="UP000249282"/>
    </source>
</evidence>
<dbReference type="AlphaFoldDB" id="A0A2W5TCL0"/>
<dbReference type="RefSeq" id="WP_201951193.1">
    <property type="nucleotide sequence ID" value="NZ_CP068206.1"/>
</dbReference>
<evidence type="ECO:0000313" key="1">
    <source>
        <dbReference type="EMBL" id="PZQ84080.1"/>
    </source>
</evidence>
<dbReference type="Proteomes" id="UP000249282">
    <property type="component" value="Unassembled WGS sequence"/>
</dbReference>
<name>A0A2W5TCL0_ACIJO</name>
<sequence>MNKKFELHVLSQIYDFLIEREGFTALNLHFKVMEFFRELHVGDKRDFVILAPNKVSGNFGEVTHIHLLNIPHFHEKDKFIHWAHKALNRQASHL</sequence>
<protein>
    <submittedName>
        <fullName evidence="1">Uncharacterized protein</fullName>
    </submittedName>
</protein>